<organism evidence="2 3">
    <name type="scientific">Halteria grandinella</name>
    <dbReference type="NCBI Taxonomy" id="5974"/>
    <lineage>
        <taxon>Eukaryota</taxon>
        <taxon>Sar</taxon>
        <taxon>Alveolata</taxon>
        <taxon>Ciliophora</taxon>
        <taxon>Intramacronucleata</taxon>
        <taxon>Spirotrichea</taxon>
        <taxon>Stichotrichia</taxon>
        <taxon>Sporadotrichida</taxon>
        <taxon>Halteriidae</taxon>
        <taxon>Halteria</taxon>
    </lineage>
</organism>
<reference evidence="2" key="1">
    <citation type="submission" date="2019-06" db="EMBL/GenBank/DDBJ databases">
        <authorList>
            <person name="Zheng W."/>
        </authorList>
    </citation>
    <scope>NUCLEOTIDE SEQUENCE</scope>
    <source>
        <strain evidence="2">QDHG01</strain>
    </source>
</reference>
<evidence type="ECO:0000256" key="1">
    <source>
        <dbReference type="SAM" id="MobiDB-lite"/>
    </source>
</evidence>
<gene>
    <name evidence="2" type="ORF">FGO68_gene14157</name>
</gene>
<evidence type="ECO:0000313" key="2">
    <source>
        <dbReference type="EMBL" id="TNV77870.1"/>
    </source>
</evidence>
<accession>A0A8J8T0Y7</accession>
<feature type="region of interest" description="Disordered" evidence="1">
    <location>
        <begin position="1"/>
        <end position="60"/>
    </location>
</feature>
<sequence length="384" mass="42667">MGDKQSKQPPDGAAQPIPEKSENISKNNGPQQGPNPSSRMPLAASQVINQQQLQPSLPTASQGISQILVKQQPAPPEPTPPQNSAVQEKRIQNIDANQLLPTLSPIEKVQNVAALKGAEEVRKKAQVLIGGSSEYQTLVEQMKDQSNRQIPALGLAHLLEVAPEGLKHELMENKVSQQLWGPILLLNHIRAQPKAFARDCLEPLRSRFQPVPPTGELYYLTLDDQRAIKHPHGLRTLDAIITKLNSNFKPQSVYTHIHYDPVLQSAAQEHVDDIGPCGLFTDDSSIGLSLGDRIPKGQYPGMLFQKMAFGSSNSIECILMMLLYNNDENKLLESFDMLTDPIHQRFGFAHGKHASDLSYMGCLVGCLEWVSPDQMEHWREFSQY</sequence>
<keyword evidence="3" id="KW-1185">Reference proteome</keyword>
<dbReference type="AlphaFoldDB" id="A0A8J8T0Y7"/>
<proteinExistence type="predicted"/>
<feature type="compositionally biased region" description="Polar residues" evidence="1">
    <location>
        <begin position="24"/>
        <end position="38"/>
    </location>
</feature>
<dbReference type="Proteomes" id="UP000785679">
    <property type="component" value="Unassembled WGS sequence"/>
</dbReference>
<protein>
    <submittedName>
        <fullName evidence="2">Uncharacterized protein</fullName>
    </submittedName>
</protein>
<comment type="caution">
    <text evidence="2">The sequence shown here is derived from an EMBL/GenBank/DDBJ whole genome shotgun (WGS) entry which is preliminary data.</text>
</comment>
<name>A0A8J8T0Y7_HALGN</name>
<dbReference type="EMBL" id="RRYP01011235">
    <property type="protein sequence ID" value="TNV77870.1"/>
    <property type="molecule type" value="Genomic_DNA"/>
</dbReference>
<evidence type="ECO:0000313" key="3">
    <source>
        <dbReference type="Proteomes" id="UP000785679"/>
    </source>
</evidence>
<feature type="compositionally biased region" description="Polar residues" evidence="1">
    <location>
        <begin position="46"/>
        <end position="60"/>
    </location>
</feature>